<keyword evidence="10" id="KW-1015">Disulfide bond</keyword>
<dbReference type="Proteomes" id="UP001153954">
    <property type="component" value="Unassembled WGS sequence"/>
</dbReference>
<keyword evidence="6" id="KW-0735">Signal-anchor</keyword>
<feature type="region of interest" description="Disordered" evidence="14">
    <location>
        <begin position="313"/>
        <end position="360"/>
    </location>
</feature>
<dbReference type="GO" id="GO:0000139">
    <property type="term" value="C:Golgi membrane"/>
    <property type="evidence" value="ECO:0007669"/>
    <property type="project" value="UniProtKB-SubCell"/>
</dbReference>
<evidence type="ECO:0000256" key="7">
    <source>
        <dbReference type="ARBA" id="ARBA00022989"/>
    </source>
</evidence>
<keyword evidence="15" id="KW-0732">Signal</keyword>
<dbReference type="EC" id="2.8.2.20" evidence="3 13"/>
<dbReference type="Pfam" id="PF13469">
    <property type="entry name" value="Sulfotransfer_3"/>
    <property type="match status" value="1"/>
</dbReference>
<accession>A0AAU9THC8</accession>
<gene>
    <name evidence="16" type="ORF">EEDITHA_LOCUS3296</name>
</gene>
<evidence type="ECO:0000256" key="13">
    <source>
        <dbReference type="RuleBase" id="RU365018"/>
    </source>
</evidence>
<evidence type="ECO:0000256" key="5">
    <source>
        <dbReference type="ARBA" id="ARBA00022692"/>
    </source>
</evidence>
<feature type="compositionally biased region" description="Basic and acidic residues" evidence="14">
    <location>
        <begin position="320"/>
        <end position="342"/>
    </location>
</feature>
<evidence type="ECO:0000256" key="11">
    <source>
        <dbReference type="ARBA" id="ARBA00023180"/>
    </source>
</evidence>
<comment type="caution">
    <text evidence="16">The sequence shown here is derived from an EMBL/GenBank/DDBJ whole genome shotgun (WGS) entry which is preliminary data.</text>
</comment>
<sequence>MGRGGRARLAAVLVAAVLVLWAWSGTRGRAGGAVGVVRPGAPVEGRDLPLIFIGGVPRSGTTLMRAMLDAHPDVRCGQETRVVPRILQMRQHWMRSQKESVRLEQAGVSKAVLDNAIAAFCLEVIVRHGEPAPRLCNKDPLVLKMGTYVLELFPNAKFIFMVRDGRATVHSIITRKVTITGFDLTSYRQCLTKWNHAVELMYQQCKSLGPTRCLLVRYESLVLAPETTMRRVLGFLDLPWDDAVLHHERYINQPNGVALSNVERSSDQVVRPVNLDALDKWVGQIPADVRADMAELAPMLSVLGYDPWANPPRYAAARDLSPDKSPDKSAGKSPDQSHDRLPDSFAAAANDESPRAPQPP</sequence>
<dbReference type="EMBL" id="CAKOGL010000005">
    <property type="protein sequence ID" value="CAH2086989.1"/>
    <property type="molecule type" value="Genomic_DNA"/>
</dbReference>
<keyword evidence="4 13" id="KW-0808">Transferase</keyword>
<evidence type="ECO:0000256" key="15">
    <source>
        <dbReference type="SAM" id="SignalP"/>
    </source>
</evidence>
<dbReference type="AlphaFoldDB" id="A0AAU9THC8"/>
<feature type="chain" id="PRO_5043998318" description="Protein-tyrosine sulfotransferase" evidence="15">
    <location>
        <begin position="29"/>
        <end position="360"/>
    </location>
</feature>
<evidence type="ECO:0000313" key="16">
    <source>
        <dbReference type="EMBL" id="CAH2086989.1"/>
    </source>
</evidence>
<proteinExistence type="inferred from homology"/>
<dbReference type="FunFam" id="3.40.50.300:FF:000290">
    <property type="entry name" value="Protein-tyrosine sulfotransferase"/>
    <property type="match status" value="1"/>
</dbReference>
<dbReference type="PANTHER" id="PTHR12788:SF10">
    <property type="entry name" value="PROTEIN-TYROSINE SULFOTRANSFERASE"/>
    <property type="match status" value="1"/>
</dbReference>
<evidence type="ECO:0000256" key="6">
    <source>
        <dbReference type="ARBA" id="ARBA00022968"/>
    </source>
</evidence>
<comment type="catalytic activity">
    <reaction evidence="12 13">
        <text>L-tyrosyl-[protein] + 3'-phosphoadenylyl sulfate = O-sulfo-L-tyrosine-[protein] + adenosine 3',5'-bisphosphate + H(+)</text>
        <dbReference type="Rhea" id="RHEA:16801"/>
        <dbReference type="Rhea" id="RHEA-COMP:10136"/>
        <dbReference type="Rhea" id="RHEA-COMP:11688"/>
        <dbReference type="ChEBI" id="CHEBI:15378"/>
        <dbReference type="ChEBI" id="CHEBI:46858"/>
        <dbReference type="ChEBI" id="CHEBI:58339"/>
        <dbReference type="ChEBI" id="CHEBI:58343"/>
        <dbReference type="ChEBI" id="CHEBI:65286"/>
        <dbReference type="EC" id="2.8.2.20"/>
    </reaction>
</comment>
<comment type="similarity">
    <text evidence="2 13">Belongs to the protein sulfotransferase family.</text>
</comment>
<evidence type="ECO:0000256" key="10">
    <source>
        <dbReference type="ARBA" id="ARBA00023157"/>
    </source>
</evidence>
<dbReference type="SUPFAM" id="SSF52540">
    <property type="entry name" value="P-loop containing nucleoside triphosphate hydrolases"/>
    <property type="match status" value="1"/>
</dbReference>
<keyword evidence="17" id="KW-1185">Reference proteome</keyword>
<evidence type="ECO:0000313" key="17">
    <source>
        <dbReference type="Proteomes" id="UP001153954"/>
    </source>
</evidence>
<keyword evidence="5" id="KW-0812">Transmembrane</keyword>
<keyword evidence="11" id="KW-0325">Glycoprotein</keyword>
<evidence type="ECO:0000256" key="14">
    <source>
        <dbReference type="SAM" id="MobiDB-lite"/>
    </source>
</evidence>
<dbReference type="Gene3D" id="3.40.50.300">
    <property type="entry name" value="P-loop containing nucleotide triphosphate hydrolases"/>
    <property type="match status" value="1"/>
</dbReference>
<evidence type="ECO:0000256" key="12">
    <source>
        <dbReference type="ARBA" id="ARBA00048460"/>
    </source>
</evidence>
<dbReference type="GO" id="GO:0008476">
    <property type="term" value="F:protein-tyrosine sulfotransferase activity"/>
    <property type="evidence" value="ECO:0007669"/>
    <property type="project" value="UniProtKB-EC"/>
</dbReference>
<comment type="subcellular location">
    <subcellularLocation>
        <location evidence="1">Golgi apparatus membrane</location>
        <topology evidence="1">Single-pass type II membrane protein</topology>
    </subcellularLocation>
</comment>
<dbReference type="PANTHER" id="PTHR12788">
    <property type="entry name" value="PROTEIN-TYROSINE SULFOTRANSFERASE 2"/>
    <property type="match status" value="1"/>
</dbReference>
<evidence type="ECO:0000256" key="3">
    <source>
        <dbReference type="ARBA" id="ARBA00013262"/>
    </source>
</evidence>
<evidence type="ECO:0000256" key="9">
    <source>
        <dbReference type="ARBA" id="ARBA00023136"/>
    </source>
</evidence>
<name>A0AAU9THC8_EUPED</name>
<reference evidence="16" key="1">
    <citation type="submission" date="2022-03" db="EMBL/GenBank/DDBJ databases">
        <authorList>
            <person name="Tunstrom K."/>
        </authorList>
    </citation>
    <scope>NUCLEOTIDE SEQUENCE</scope>
</reference>
<keyword evidence="9" id="KW-0472">Membrane</keyword>
<feature type="signal peptide" evidence="15">
    <location>
        <begin position="1"/>
        <end position="28"/>
    </location>
</feature>
<keyword evidence="8" id="KW-0333">Golgi apparatus</keyword>
<comment type="function">
    <text evidence="13">Catalyzes the O-sulfation of tyrosine residues within acidic motifs of polypeptides, using 3'-phosphoadenylyl sulfate (PAPS) as cosubstrate.</text>
</comment>
<evidence type="ECO:0000256" key="4">
    <source>
        <dbReference type="ARBA" id="ARBA00022679"/>
    </source>
</evidence>
<evidence type="ECO:0000256" key="1">
    <source>
        <dbReference type="ARBA" id="ARBA00004323"/>
    </source>
</evidence>
<dbReference type="InterPro" id="IPR026634">
    <property type="entry name" value="TPST-like"/>
</dbReference>
<dbReference type="InterPro" id="IPR027417">
    <property type="entry name" value="P-loop_NTPase"/>
</dbReference>
<evidence type="ECO:0000256" key="8">
    <source>
        <dbReference type="ARBA" id="ARBA00023034"/>
    </source>
</evidence>
<keyword evidence="7" id="KW-1133">Transmembrane helix</keyword>
<organism evidence="16 17">
    <name type="scientific">Euphydryas editha</name>
    <name type="common">Edith's checkerspot</name>
    <dbReference type="NCBI Taxonomy" id="104508"/>
    <lineage>
        <taxon>Eukaryota</taxon>
        <taxon>Metazoa</taxon>
        <taxon>Ecdysozoa</taxon>
        <taxon>Arthropoda</taxon>
        <taxon>Hexapoda</taxon>
        <taxon>Insecta</taxon>
        <taxon>Pterygota</taxon>
        <taxon>Neoptera</taxon>
        <taxon>Endopterygota</taxon>
        <taxon>Lepidoptera</taxon>
        <taxon>Glossata</taxon>
        <taxon>Ditrysia</taxon>
        <taxon>Papilionoidea</taxon>
        <taxon>Nymphalidae</taxon>
        <taxon>Nymphalinae</taxon>
        <taxon>Euphydryas</taxon>
    </lineage>
</organism>
<evidence type="ECO:0000256" key="2">
    <source>
        <dbReference type="ARBA" id="ARBA00009988"/>
    </source>
</evidence>
<protein>
    <recommendedName>
        <fullName evidence="3 13">Protein-tyrosine sulfotransferase</fullName>
        <ecNumber evidence="3 13">2.8.2.20</ecNumber>
    </recommendedName>
</protein>